<dbReference type="SUPFAM" id="SSF53335">
    <property type="entry name" value="S-adenosyl-L-methionine-dependent methyltransferases"/>
    <property type="match status" value="1"/>
</dbReference>
<keyword evidence="1" id="KW-0808">Transferase</keyword>
<evidence type="ECO:0000313" key="2">
    <source>
        <dbReference type="Proteomes" id="UP000320176"/>
    </source>
</evidence>
<name>A0A5C6BDG8_9BACT</name>
<sequence length="183" mass="19844">MAYVIRAWLKHPKDVCTICPSSPYLTENIANRDCIRDASVVLELGPGAGGTTAALLKQMRPDSRLLAIEKMPAFREALEKIADPRFSLEIGDAVNLLETIEAHGFSRPDVIVSGIPFSALPAAVAAAIVRSVHEALAPAGAFIAYQIRSDIEQHAFPLFGPSKCEVIALNIPPLKVYQWTKLV</sequence>
<reference evidence="1 2" key="1">
    <citation type="submission" date="2019-02" db="EMBL/GenBank/DDBJ databases">
        <title>Deep-cultivation of Planctomycetes and their phenomic and genomic characterization uncovers novel biology.</title>
        <authorList>
            <person name="Wiegand S."/>
            <person name="Jogler M."/>
            <person name="Boedeker C."/>
            <person name="Pinto D."/>
            <person name="Vollmers J."/>
            <person name="Rivas-Marin E."/>
            <person name="Kohn T."/>
            <person name="Peeters S.H."/>
            <person name="Heuer A."/>
            <person name="Rast P."/>
            <person name="Oberbeckmann S."/>
            <person name="Bunk B."/>
            <person name="Jeske O."/>
            <person name="Meyerdierks A."/>
            <person name="Storesund J.E."/>
            <person name="Kallscheuer N."/>
            <person name="Luecker S."/>
            <person name="Lage O.M."/>
            <person name="Pohl T."/>
            <person name="Merkel B.J."/>
            <person name="Hornburger P."/>
            <person name="Mueller R.-W."/>
            <person name="Bruemmer F."/>
            <person name="Labrenz M."/>
            <person name="Spormann A.M."/>
            <person name="Op Den Camp H."/>
            <person name="Overmann J."/>
            <person name="Amann R."/>
            <person name="Jetten M.S.M."/>
            <person name="Mascher T."/>
            <person name="Medema M.H."/>
            <person name="Devos D.P."/>
            <person name="Kaster A.-K."/>
            <person name="Ovreas L."/>
            <person name="Rohde M."/>
            <person name="Galperin M.Y."/>
            <person name="Jogler C."/>
        </authorList>
    </citation>
    <scope>NUCLEOTIDE SEQUENCE [LARGE SCALE GENOMIC DNA]</scope>
    <source>
        <strain evidence="1 2">Pla52n</strain>
    </source>
</reference>
<dbReference type="Proteomes" id="UP000320176">
    <property type="component" value="Unassembled WGS sequence"/>
</dbReference>
<proteinExistence type="predicted"/>
<protein>
    <submittedName>
        <fullName evidence="1">16S ribosomal RNA methyltransferase KsgA/Dim1 family protein</fullName>
    </submittedName>
</protein>
<evidence type="ECO:0000313" key="1">
    <source>
        <dbReference type="EMBL" id="TWU08494.1"/>
    </source>
</evidence>
<dbReference type="Gene3D" id="3.40.50.150">
    <property type="entry name" value="Vaccinia Virus protein VP39"/>
    <property type="match status" value="1"/>
</dbReference>
<dbReference type="EMBL" id="SJPN01000001">
    <property type="protein sequence ID" value="TWU08494.1"/>
    <property type="molecule type" value="Genomic_DNA"/>
</dbReference>
<dbReference type="GO" id="GO:0032259">
    <property type="term" value="P:methylation"/>
    <property type="evidence" value="ECO:0007669"/>
    <property type="project" value="UniProtKB-KW"/>
</dbReference>
<comment type="caution">
    <text evidence="1">The sequence shown here is derived from an EMBL/GenBank/DDBJ whole genome shotgun (WGS) entry which is preliminary data.</text>
</comment>
<keyword evidence="1" id="KW-0489">Methyltransferase</keyword>
<dbReference type="CDD" id="cd02440">
    <property type="entry name" value="AdoMet_MTases"/>
    <property type="match status" value="1"/>
</dbReference>
<keyword evidence="2" id="KW-1185">Reference proteome</keyword>
<organism evidence="1 2">
    <name type="scientific">Stieleria varia</name>
    <dbReference type="NCBI Taxonomy" id="2528005"/>
    <lineage>
        <taxon>Bacteria</taxon>
        <taxon>Pseudomonadati</taxon>
        <taxon>Planctomycetota</taxon>
        <taxon>Planctomycetia</taxon>
        <taxon>Pirellulales</taxon>
        <taxon>Pirellulaceae</taxon>
        <taxon>Stieleria</taxon>
    </lineage>
</organism>
<dbReference type="InterPro" id="IPR029063">
    <property type="entry name" value="SAM-dependent_MTases_sf"/>
</dbReference>
<gene>
    <name evidence="1" type="ORF">Pla52n_10770</name>
</gene>
<dbReference type="GO" id="GO:0008168">
    <property type="term" value="F:methyltransferase activity"/>
    <property type="evidence" value="ECO:0007669"/>
    <property type="project" value="UniProtKB-KW"/>
</dbReference>
<accession>A0A5C6BDG8</accession>
<dbReference type="AlphaFoldDB" id="A0A5C6BDG8"/>